<dbReference type="SUPFAM" id="SSF53756">
    <property type="entry name" value="UDP-Glycosyltransferase/glycogen phosphorylase"/>
    <property type="match status" value="1"/>
</dbReference>
<dbReference type="PROSITE" id="PS50005">
    <property type="entry name" value="TPR"/>
    <property type="match status" value="6"/>
</dbReference>
<evidence type="ECO:0000313" key="3">
    <source>
        <dbReference type="Proteomes" id="UP000422108"/>
    </source>
</evidence>
<feature type="repeat" description="TPR" evidence="1">
    <location>
        <begin position="147"/>
        <end position="180"/>
    </location>
</feature>
<proteinExistence type="predicted"/>
<dbReference type="InterPro" id="IPR011990">
    <property type="entry name" value="TPR-like_helical_dom_sf"/>
</dbReference>
<dbReference type="Pfam" id="PF01075">
    <property type="entry name" value="Glyco_transf_9"/>
    <property type="match status" value="1"/>
</dbReference>
<dbReference type="SMART" id="SM00028">
    <property type="entry name" value="TPR"/>
    <property type="match status" value="7"/>
</dbReference>
<feature type="repeat" description="TPR" evidence="1">
    <location>
        <begin position="79"/>
        <end position="112"/>
    </location>
</feature>
<evidence type="ECO:0000313" key="2">
    <source>
        <dbReference type="EMBL" id="BBO88345.1"/>
    </source>
</evidence>
<dbReference type="Pfam" id="PF13414">
    <property type="entry name" value="TPR_11"/>
    <property type="match status" value="2"/>
</dbReference>
<dbReference type="InterPro" id="IPR002201">
    <property type="entry name" value="Glyco_trans_9"/>
</dbReference>
<dbReference type="SMART" id="SM00671">
    <property type="entry name" value="SEL1"/>
    <property type="match status" value="3"/>
</dbReference>
<dbReference type="PANTHER" id="PTHR44998:SF1">
    <property type="entry name" value="UDP-N-ACETYLGLUCOSAMINE--PEPTIDE N-ACETYLGLUCOSAMINYLTRANSFERASE 110 KDA SUBUNIT"/>
    <property type="match status" value="1"/>
</dbReference>
<evidence type="ECO:0000256" key="1">
    <source>
        <dbReference type="PROSITE-ProRule" id="PRU00339"/>
    </source>
</evidence>
<dbReference type="Gene3D" id="1.25.40.10">
    <property type="entry name" value="Tetratricopeptide repeat domain"/>
    <property type="match status" value="4"/>
</dbReference>
<dbReference type="GO" id="GO:0016757">
    <property type="term" value="F:glycosyltransferase activity"/>
    <property type="evidence" value="ECO:0007669"/>
    <property type="project" value="InterPro"/>
</dbReference>
<reference evidence="2 3" key="1">
    <citation type="submission" date="2019-11" db="EMBL/GenBank/DDBJ databases">
        <title>Comparative genomics of hydrocarbon-degrading Desulfosarcina strains.</title>
        <authorList>
            <person name="Watanabe M."/>
            <person name="Kojima H."/>
            <person name="Fukui M."/>
        </authorList>
    </citation>
    <scope>NUCLEOTIDE SEQUENCE [LARGE SCALE GENOMIC DNA]</scope>
    <source>
        <strain evidence="3">oXyS1</strain>
    </source>
</reference>
<dbReference type="InterPro" id="IPR006597">
    <property type="entry name" value="Sel1-like"/>
</dbReference>
<name>A0A5K8A744_9BACT</name>
<gene>
    <name evidence="2" type="ORF">DSCOOX_15250</name>
</gene>
<dbReference type="Proteomes" id="UP000422108">
    <property type="component" value="Chromosome"/>
</dbReference>
<protein>
    <submittedName>
        <fullName evidence="2">Uncharacterized protein</fullName>
    </submittedName>
</protein>
<sequence length="593" mass="67589">MSPKEQKTSGLNTMFKTAVKMHNDGDLDGAGKLYQLILEAFPEHANTLHLMGLVCREKGALGEARSLIQRAIGLENNVPVFYVSLGETLQSEGKTQEAMNCYQKALELAPNMIEALCSLGNLLRERGDCRQAVICYQKAIRINPQVPQLFNNLGLAYQQQDECDAAEACFKKAISMAPELIEALNNLGNLYRDASFFELALNQYQRALTLAPHNTSVNYNIGLVYQSQQREERSAHYFRKAVEYHPPIADAYHNLGQFHQDQNRPMEAIRYYEKAIMLDPHHFDAQLNRSLSLLSLGRFKEGWDAYEWRFKRDIWKRVYPHCLKGRRWDGRAFSGKTLLVHSEQGFGDTIWFARYLKQVKSLGGKVIFEVRSELFDLMKSVDGVDSLVSMSFESPPDIEYDWYIPLMSLARVFETTLETIPVTVPYLYASDDKRRDWVDRAKGPELKVGLVWAAKSTNANNRSCPAERLLPLCNLKDVRLFGLQKGDDAVQADHLPTGFINLGPDFQSFADTAAVIDCLDLVISVDTSVAHLAGAMGKPVWVILPYAADWKWMMEQHDSPWYPTMRLFRQQTPDNWESIVKIVVTELKRLTDR</sequence>
<dbReference type="Pfam" id="PF00515">
    <property type="entry name" value="TPR_1"/>
    <property type="match status" value="2"/>
</dbReference>
<feature type="repeat" description="TPR" evidence="1">
    <location>
        <begin position="181"/>
        <end position="214"/>
    </location>
</feature>
<accession>A0A5K8A744</accession>
<feature type="repeat" description="TPR" evidence="1">
    <location>
        <begin position="215"/>
        <end position="248"/>
    </location>
</feature>
<organism evidence="2 3">
    <name type="scientific">Desulfosarcina ovata subsp. ovata</name>
    <dbReference type="NCBI Taxonomy" id="2752305"/>
    <lineage>
        <taxon>Bacteria</taxon>
        <taxon>Pseudomonadati</taxon>
        <taxon>Thermodesulfobacteriota</taxon>
        <taxon>Desulfobacteria</taxon>
        <taxon>Desulfobacterales</taxon>
        <taxon>Desulfosarcinaceae</taxon>
        <taxon>Desulfosarcina</taxon>
    </lineage>
</organism>
<dbReference type="PROSITE" id="PS50293">
    <property type="entry name" value="TPR_REGION"/>
    <property type="match status" value="3"/>
</dbReference>
<keyword evidence="1" id="KW-0802">TPR repeat</keyword>
<dbReference type="PANTHER" id="PTHR44998">
    <property type="match status" value="1"/>
</dbReference>
<feature type="repeat" description="TPR" evidence="1">
    <location>
        <begin position="249"/>
        <end position="282"/>
    </location>
</feature>
<dbReference type="AlphaFoldDB" id="A0A5K8A744"/>
<feature type="repeat" description="TPR" evidence="1">
    <location>
        <begin position="113"/>
        <end position="146"/>
    </location>
</feature>
<dbReference type="RefSeq" id="WP_155309670.1">
    <property type="nucleotide sequence ID" value="NZ_AP021879.1"/>
</dbReference>
<dbReference type="Gene3D" id="3.40.50.2000">
    <property type="entry name" value="Glycogen Phosphorylase B"/>
    <property type="match status" value="1"/>
</dbReference>
<dbReference type="EMBL" id="AP021879">
    <property type="protein sequence ID" value="BBO88345.1"/>
    <property type="molecule type" value="Genomic_DNA"/>
</dbReference>
<dbReference type="SUPFAM" id="SSF48452">
    <property type="entry name" value="TPR-like"/>
    <property type="match status" value="2"/>
</dbReference>
<keyword evidence="3" id="KW-1185">Reference proteome</keyword>
<dbReference type="InterPro" id="IPR019734">
    <property type="entry name" value="TPR_rpt"/>
</dbReference>